<evidence type="ECO:0000256" key="18">
    <source>
        <dbReference type="ARBA" id="ARBA00047808"/>
    </source>
</evidence>
<reference evidence="25 27" key="3">
    <citation type="submission" date="2018-06" db="EMBL/GenBank/DDBJ databases">
        <authorList>
            <consortium name="Pathogen Informatics"/>
            <person name="Doyle S."/>
        </authorList>
    </citation>
    <scope>NUCLEOTIDE SEQUENCE [LARGE SCALE GENOMIC DNA]</scope>
    <source>
        <strain evidence="25 27">NCTC7911</strain>
    </source>
</reference>
<dbReference type="PANTHER" id="PTHR11136">
    <property type="entry name" value="FOLYLPOLYGLUTAMATE SYNTHASE-RELATED"/>
    <property type="match status" value="1"/>
</dbReference>
<evidence type="ECO:0000313" key="26">
    <source>
        <dbReference type="Proteomes" id="UP000191025"/>
    </source>
</evidence>
<dbReference type="RefSeq" id="WP_062498270.1">
    <property type="nucleotide sequence ID" value="NZ_MXAN01000019.1"/>
</dbReference>
<dbReference type="GO" id="GO:0005524">
    <property type="term" value="F:ATP binding"/>
    <property type="evidence" value="ECO:0007669"/>
    <property type="project" value="UniProtKB-KW"/>
</dbReference>
<accession>A0A1V4H095</accession>
<dbReference type="InterPro" id="IPR001645">
    <property type="entry name" value="Folylpolyglutamate_synth"/>
</dbReference>
<keyword evidence="9" id="KW-0479">Metal-binding</keyword>
<evidence type="ECO:0000256" key="11">
    <source>
        <dbReference type="ARBA" id="ARBA00022840"/>
    </source>
</evidence>
<dbReference type="GO" id="GO:0008841">
    <property type="term" value="F:dihydrofolate synthase activity"/>
    <property type="evidence" value="ECO:0007669"/>
    <property type="project" value="UniProtKB-EC"/>
</dbReference>
<evidence type="ECO:0000256" key="4">
    <source>
        <dbReference type="ARBA" id="ARBA00008276"/>
    </source>
</evidence>
<dbReference type="NCBIfam" id="TIGR01499">
    <property type="entry name" value="folC"/>
    <property type="match status" value="1"/>
</dbReference>
<proteinExistence type="inferred from homology"/>
<dbReference type="Gene3D" id="3.90.190.20">
    <property type="entry name" value="Mur ligase, C-terminal domain"/>
    <property type="match status" value="1"/>
</dbReference>
<reference evidence="26" key="1">
    <citation type="submission" date="2017-03" db="EMBL/GenBank/DDBJ databases">
        <title>Draft genome sequence of Moraxella equi CCUG 4950T type strain.</title>
        <authorList>
            <person name="Salva-Serra F."/>
            <person name="Engstrom-Jakobsson H."/>
            <person name="Thorell K."/>
            <person name="Jaen-Luchoro D."/>
            <person name="Gonzales-Siles L."/>
            <person name="Karlsson R."/>
            <person name="Yazdan S."/>
            <person name="Boulund F."/>
            <person name="Johnning A."/>
            <person name="Engstrand L."/>
            <person name="Kristiansson E."/>
            <person name="Moore E."/>
        </authorList>
    </citation>
    <scope>NUCLEOTIDE SEQUENCE [LARGE SCALE GENOMIC DNA]</scope>
    <source>
        <strain evidence="26">CCUG 4441</strain>
    </source>
</reference>
<reference evidence="24" key="2">
    <citation type="submission" date="2017-03" db="EMBL/GenBank/DDBJ databases">
        <authorList>
            <person name="Afonso C.L."/>
            <person name="Miller P.J."/>
            <person name="Scott M.A."/>
            <person name="Spackman E."/>
            <person name="Goraichik I."/>
            <person name="Dimitrov K.M."/>
            <person name="Suarez D.L."/>
            <person name="Swayne D.E."/>
        </authorList>
    </citation>
    <scope>NUCLEOTIDE SEQUENCE</scope>
    <source>
        <strain evidence="24">CCUG 4441</strain>
    </source>
</reference>
<dbReference type="PIRSF" id="PIRSF001563">
    <property type="entry name" value="Folylpolyglu_synth"/>
    <property type="match status" value="1"/>
</dbReference>
<evidence type="ECO:0000256" key="19">
    <source>
        <dbReference type="ARBA" id="ARBA00049035"/>
    </source>
</evidence>
<evidence type="ECO:0000313" key="24">
    <source>
        <dbReference type="EMBL" id="OPH38253.1"/>
    </source>
</evidence>
<keyword evidence="8 21" id="KW-0436">Ligase</keyword>
<dbReference type="EC" id="6.3.2.17" evidence="6"/>
<comment type="pathway">
    <text evidence="3">Cofactor biosynthesis; tetrahydrofolylpolyglutamate biosynthesis.</text>
</comment>
<dbReference type="SUPFAM" id="SSF53244">
    <property type="entry name" value="MurD-like peptide ligases, peptide-binding domain"/>
    <property type="match status" value="1"/>
</dbReference>
<evidence type="ECO:0000259" key="22">
    <source>
        <dbReference type="Pfam" id="PF02875"/>
    </source>
</evidence>
<evidence type="ECO:0000256" key="17">
    <source>
        <dbReference type="ARBA" id="ARBA00047493"/>
    </source>
</evidence>
<dbReference type="Gene3D" id="3.40.1190.10">
    <property type="entry name" value="Mur-like, catalytic domain"/>
    <property type="match status" value="1"/>
</dbReference>
<evidence type="ECO:0000256" key="5">
    <source>
        <dbReference type="ARBA" id="ARBA00013023"/>
    </source>
</evidence>
<evidence type="ECO:0000256" key="8">
    <source>
        <dbReference type="ARBA" id="ARBA00022598"/>
    </source>
</evidence>
<evidence type="ECO:0000313" key="27">
    <source>
        <dbReference type="Proteomes" id="UP000254107"/>
    </source>
</evidence>
<dbReference type="GO" id="GO:0004326">
    <property type="term" value="F:tetrahydrofolylpolyglutamate synthase activity"/>
    <property type="evidence" value="ECO:0007669"/>
    <property type="project" value="UniProtKB-EC"/>
</dbReference>
<comment type="similarity">
    <text evidence="4 21">Belongs to the folylpolyglutamate synthase family.</text>
</comment>
<dbReference type="Pfam" id="PF02875">
    <property type="entry name" value="Mur_ligase_C"/>
    <property type="match status" value="1"/>
</dbReference>
<dbReference type="GO" id="GO:0046872">
    <property type="term" value="F:metal ion binding"/>
    <property type="evidence" value="ECO:0007669"/>
    <property type="project" value="UniProtKB-KW"/>
</dbReference>
<dbReference type="GO" id="GO:0046654">
    <property type="term" value="P:tetrahydrofolate biosynthetic process"/>
    <property type="evidence" value="ECO:0007669"/>
    <property type="project" value="UniProtKB-UniPathway"/>
</dbReference>
<evidence type="ECO:0000256" key="3">
    <source>
        <dbReference type="ARBA" id="ARBA00005150"/>
    </source>
</evidence>
<comment type="catalytic activity">
    <reaction evidence="18">
        <text>10-formyltetrahydrofolyl-(gamma-L-Glu)(n) + L-glutamate + ATP = 10-formyltetrahydrofolyl-(gamma-L-Glu)(n+1) + ADP + phosphate + H(+)</text>
        <dbReference type="Rhea" id="RHEA:51904"/>
        <dbReference type="Rhea" id="RHEA-COMP:13088"/>
        <dbReference type="Rhea" id="RHEA-COMP:14300"/>
        <dbReference type="ChEBI" id="CHEBI:15378"/>
        <dbReference type="ChEBI" id="CHEBI:29985"/>
        <dbReference type="ChEBI" id="CHEBI:30616"/>
        <dbReference type="ChEBI" id="CHEBI:43474"/>
        <dbReference type="ChEBI" id="CHEBI:134413"/>
        <dbReference type="ChEBI" id="CHEBI:456216"/>
        <dbReference type="EC" id="6.3.2.17"/>
    </reaction>
</comment>
<evidence type="ECO:0000256" key="13">
    <source>
        <dbReference type="ARBA" id="ARBA00022909"/>
    </source>
</evidence>
<comment type="catalytic activity">
    <reaction evidence="19">
        <text>(6R)-5,10-methylenetetrahydrofolyl-(gamma-L-Glu)(n) + L-glutamate + ATP = (6R)-5,10-methylenetetrahydrofolyl-(gamma-L-Glu)(n+1) + ADP + phosphate + H(+)</text>
        <dbReference type="Rhea" id="RHEA:51912"/>
        <dbReference type="Rhea" id="RHEA-COMP:13257"/>
        <dbReference type="Rhea" id="RHEA-COMP:13258"/>
        <dbReference type="ChEBI" id="CHEBI:15378"/>
        <dbReference type="ChEBI" id="CHEBI:29985"/>
        <dbReference type="ChEBI" id="CHEBI:30616"/>
        <dbReference type="ChEBI" id="CHEBI:43474"/>
        <dbReference type="ChEBI" id="CHEBI:136572"/>
        <dbReference type="ChEBI" id="CHEBI:456216"/>
        <dbReference type="EC" id="6.3.2.17"/>
    </reaction>
</comment>
<evidence type="ECO:0000259" key="23">
    <source>
        <dbReference type="Pfam" id="PF08245"/>
    </source>
</evidence>
<dbReference type="NCBIfam" id="NF008101">
    <property type="entry name" value="PRK10846.1"/>
    <property type="match status" value="1"/>
</dbReference>
<dbReference type="GO" id="GO:0046656">
    <property type="term" value="P:folic acid biosynthetic process"/>
    <property type="evidence" value="ECO:0007669"/>
    <property type="project" value="UniProtKB-KW"/>
</dbReference>
<organism evidence="24 26">
    <name type="scientific">Moraxella lacunata</name>
    <dbReference type="NCBI Taxonomy" id="477"/>
    <lineage>
        <taxon>Bacteria</taxon>
        <taxon>Pseudomonadati</taxon>
        <taxon>Pseudomonadota</taxon>
        <taxon>Gammaproteobacteria</taxon>
        <taxon>Moraxellales</taxon>
        <taxon>Moraxellaceae</taxon>
        <taxon>Moraxella</taxon>
    </lineage>
</organism>
<name>A0A1V4H095_MORLA</name>
<keyword evidence="11 21" id="KW-0067">ATP-binding</keyword>
<dbReference type="InterPro" id="IPR036565">
    <property type="entry name" value="Mur-like_cat_sf"/>
</dbReference>
<evidence type="ECO:0000256" key="15">
    <source>
        <dbReference type="ARBA" id="ARBA00030592"/>
    </source>
</evidence>
<dbReference type="InterPro" id="IPR013221">
    <property type="entry name" value="Mur_ligase_cen"/>
</dbReference>
<dbReference type="GeneID" id="302270391"/>
<dbReference type="Proteomes" id="UP000191025">
    <property type="component" value="Unassembled WGS sequence"/>
</dbReference>
<evidence type="ECO:0000256" key="1">
    <source>
        <dbReference type="ARBA" id="ARBA00002714"/>
    </source>
</evidence>
<dbReference type="UniPathway" id="UPA00077">
    <property type="reaction ID" value="UER00157"/>
</dbReference>
<evidence type="ECO:0000256" key="10">
    <source>
        <dbReference type="ARBA" id="ARBA00022741"/>
    </source>
</evidence>
<dbReference type="InterPro" id="IPR036615">
    <property type="entry name" value="Mur_ligase_C_dom_sf"/>
</dbReference>
<comment type="pathway">
    <text evidence="2">Cofactor biosynthesis; tetrahydrofolate biosynthesis; 7,8-dihydrofolate from 2-amino-4-hydroxy-6-hydroxymethyl-7,8-dihydropteridine diphosphate and 4-aminobenzoate: step 2/2.</text>
</comment>
<evidence type="ECO:0000256" key="12">
    <source>
        <dbReference type="ARBA" id="ARBA00022842"/>
    </source>
</evidence>
<evidence type="ECO:0000256" key="9">
    <source>
        <dbReference type="ARBA" id="ARBA00022723"/>
    </source>
</evidence>
<dbReference type="GO" id="GO:0005737">
    <property type="term" value="C:cytoplasm"/>
    <property type="evidence" value="ECO:0007669"/>
    <property type="project" value="TreeGrafter"/>
</dbReference>
<comment type="catalytic activity">
    <reaction evidence="17">
        <text>(6S)-5,6,7,8-tetrahydrofolyl-(gamma-L-Glu)(n) + L-glutamate + ATP = (6S)-5,6,7,8-tetrahydrofolyl-(gamma-L-Glu)(n+1) + ADP + phosphate + H(+)</text>
        <dbReference type="Rhea" id="RHEA:10580"/>
        <dbReference type="Rhea" id="RHEA-COMP:14738"/>
        <dbReference type="Rhea" id="RHEA-COMP:14740"/>
        <dbReference type="ChEBI" id="CHEBI:15378"/>
        <dbReference type="ChEBI" id="CHEBI:29985"/>
        <dbReference type="ChEBI" id="CHEBI:30616"/>
        <dbReference type="ChEBI" id="CHEBI:43474"/>
        <dbReference type="ChEBI" id="CHEBI:141005"/>
        <dbReference type="ChEBI" id="CHEBI:456216"/>
        <dbReference type="EC" id="6.3.2.17"/>
    </reaction>
</comment>
<evidence type="ECO:0000313" key="25">
    <source>
        <dbReference type="EMBL" id="STZ00431.1"/>
    </source>
</evidence>
<protein>
    <recommendedName>
        <fullName evidence="7">Dihydrofolate synthase/folylpolyglutamate synthase</fullName>
        <ecNumber evidence="5">6.3.2.12</ecNumber>
        <ecNumber evidence="6">6.3.2.17</ecNumber>
    </recommendedName>
    <alternativeName>
        <fullName evidence="16">Folylpoly-gamma-glutamate synthetase-dihydrofolate synthetase</fullName>
    </alternativeName>
    <alternativeName>
        <fullName evidence="14">Folylpolyglutamate synthetase</fullName>
    </alternativeName>
    <alternativeName>
        <fullName evidence="15">Tetrahydrofolylpolyglutamate synthase</fullName>
    </alternativeName>
</protein>
<keyword evidence="27" id="KW-1185">Reference proteome</keyword>
<evidence type="ECO:0000256" key="20">
    <source>
        <dbReference type="ARBA" id="ARBA00049161"/>
    </source>
</evidence>
<keyword evidence="10 21" id="KW-0547">Nucleotide-binding</keyword>
<evidence type="ECO:0000256" key="21">
    <source>
        <dbReference type="PIRNR" id="PIRNR001563"/>
    </source>
</evidence>
<evidence type="ECO:0000256" key="2">
    <source>
        <dbReference type="ARBA" id="ARBA00004799"/>
    </source>
</evidence>
<evidence type="ECO:0000256" key="7">
    <source>
        <dbReference type="ARBA" id="ARBA00019357"/>
    </source>
</evidence>
<feature type="domain" description="Mur ligase central" evidence="23">
    <location>
        <begin position="52"/>
        <end position="226"/>
    </location>
</feature>
<comment type="function">
    <text evidence="1">Functions in two distinct reactions of the de novo folate biosynthetic pathway. Catalyzes the addition of a glutamate residue to dihydropteroate (7,8-dihydropteroate or H2Pte) to form dihydrofolate (7,8-dihydrofolate monoglutamate or H2Pte-Glu). Also catalyzes successive additions of L-glutamate to tetrahydrofolate or 10-formyltetrahydrofolate or 5,10-methylenetetrahydrofolate, leading to folylpolyglutamate derivatives.</text>
</comment>
<sequence>MNTPQTISEWLNYMGNIHVSAIDMGLDRVLPVAQALGVLKDDLPHRPYVFTVAGTNGKGSTTALISEICTQAGYKTALYQSPHLVSFNERIKINGTDINDELLIKAFNACEKARTDCHVSLSFFEMTTLSAFWIFKELKCDVWVLEIGLGGRLDVVNIINPDIGVITNIGIDHIEWLGDDREKIGFEKAGIIRDDMPVIYGEHDMPNSVSQIIHDKNAKCYHYGRDFIYQAHDKYWIYANGAMTLDLPKPNIALINASNAISAILASKLTIGINDIENGLKNVKLSGRFDKRMINNKQWIFDVGHNTHGIQFLMDLFIPFWQTVKDNRPTAKLHFVFSMLADKDIDDVLAFIGAFDLPICAWHIGKIDNVRAVTVDELHTKIATHLPNSTVYAHDSIAQAVASVETQAGHDDVILCFGSFHTIGESLIALGLANDPRTL</sequence>
<comment type="catalytic activity">
    <reaction evidence="20">
        <text>7,8-dihydropteroate + L-glutamate + ATP = 7,8-dihydrofolate + ADP + phosphate + H(+)</text>
        <dbReference type="Rhea" id="RHEA:23584"/>
        <dbReference type="ChEBI" id="CHEBI:15378"/>
        <dbReference type="ChEBI" id="CHEBI:17839"/>
        <dbReference type="ChEBI" id="CHEBI:29985"/>
        <dbReference type="ChEBI" id="CHEBI:30616"/>
        <dbReference type="ChEBI" id="CHEBI:43474"/>
        <dbReference type="ChEBI" id="CHEBI:57451"/>
        <dbReference type="ChEBI" id="CHEBI:456216"/>
        <dbReference type="EC" id="6.3.2.12"/>
    </reaction>
</comment>
<evidence type="ECO:0000256" key="16">
    <source>
        <dbReference type="ARBA" id="ARBA00032510"/>
    </source>
</evidence>
<keyword evidence="13" id="KW-0289">Folate biosynthesis</keyword>
<dbReference type="AlphaFoldDB" id="A0A1V4H095"/>
<dbReference type="PANTHER" id="PTHR11136:SF0">
    <property type="entry name" value="DIHYDROFOLATE SYNTHETASE-RELATED"/>
    <property type="match status" value="1"/>
</dbReference>
<dbReference type="EMBL" id="MXAN01000019">
    <property type="protein sequence ID" value="OPH38253.1"/>
    <property type="molecule type" value="Genomic_DNA"/>
</dbReference>
<dbReference type="Pfam" id="PF08245">
    <property type="entry name" value="Mur_ligase_M"/>
    <property type="match status" value="1"/>
</dbReference>
<dbReference type="EC" id="6.3.2.12" evidence="5"/>
<feature type="domain" description="Mur ligase C-terminal" evidence="22">
    <location>
        <begin position="287"/>
        <end position="420"/>
    </location>
</feature>
<dbReference type="InterPro" id="IPR004101">
    <property type="entry name" value="Mur_ligase_C"/>
</dbReference>
<gene>
    <name evidence="25" type="primary">folC</name>
    <name evidence="24" type="ORF">B5J94_03695</name>
    <name evidence="25" type="ORF">NCTC7911_01828</name>
</gene>
<dbReference type="Proteomes" id="UP000254107">
    <property type="component" value="Unassembled WGS sequence"/>
</dbReference>
<evidence type="ECO:0000256" key="6">
    <source>
        <dbReference type="ARBA" id="ARBA00013025"/>
    </source>
</evidence>
<keyword evidence="12" id="KW-0460">Magnesium</keyword>
<dbReference type="SUPFAM" id="SSF53623">
    <property type="entry name" value="MurD-like peptide ligases, catalytic domain"/>
    <property type="match status" value="1"/>
</dbReference>
<dbReference type="EMBL" id="UGQC01000001">
    <property type="protein sequence ID" value="STZ00431.1"/>
    <property type="molecule type" value="Genomic_DNA"/>
</dbReference>
<evidence type="ECO:0000256" key="14">
    <source>
        <dbReference type="ARBA" id="ARBA00030048"/>
    </source>
</evidence>